<gene>
    <name evidence="1" type="ORF">GCM10010967_07060</name>
</gene>
<comment type="caution">
    <text evidence="1">The sequence shown here is derived from an EMBL/GenBank/DDBJ whole genome shotgun (WGS) entry which is preliminary data.</text>
</comment>
<proteinExistence type="predicted"/>
<keyword evidence="2" id="KW-1185">Reference proteome</keyword>
<dbReference type="PANTHER" id="PTHR35586">
    <property type="entry name" value="SLL1691 PROTEIN"/>
    <property type="match status" value="1"/>
</dbReference>
<accession>A0ABQ2HER5</accession>
<protein>
    <recommendedName>
        <fullName evidence="3">Transposase/invertase (TIGR01784 family)</fullName>
    </recommendedName>
</protein>
<name>A0ABQ2HER5_9BACT</name>
<dbReference type="Proteomes" id="UP000632339">
    <property type="component" value="Unassembled WGS sequence"/>
</dbReference>
<sequence length="310" mass="36521">MKRNDILWKSILEEVFDDFLKFFFANAETLFDLDKGFEYLDKELEQLFPPEGDSFAIRDVDKLVKVHCRTGAEAWLLVHIEVQGYRDETFPDRMFTYYYRIWDRYRKPITAFAILTDNYSHFQPAQFEQACLGTSLCFRFNIFKVLDQSGEDLEASDNPFAQVVLTAKIALMEKKVTVDELYRLKIDLAKRLLSHEIPKWKIGKLMEFLKFYIRLGNEEMDEQLDLEIDSVANQSYISMTFEEAILHIVKEEAKEYGIEKGLERGVEQGHLERNTTFVQNLLRETQFTDERIAQLADVPIEFVQEIKQKA</sequence>
<organism evidence="1 2">
    <name type="scientific">Dyadobacter beijingensis</name>
    <dbReference type="NCBI Taxonomy" id="365489"/>
    <lineage>
        <taxon>Bacteria</taxon>
        <taxon>Pseudomonadati</taxon>
        <taxon>Bacteroidota</taxon>
        <taxon>Cytophagia</taxon>
        <taxon>Cytophagales</taxon>
        <taxon>Spirosomataceae</taxon>
        <taxon>Dyadobacter</taxon>
    </lineage>
</organism>
<dbReference type="RefSeq" id="WP_019942070.1">
    <property type="nucleotide sequence ID" value="NZ_BMLI01000001.1"/>
</dbReference>
<evidence type="ECO:0000313" key="1">
    <source>
        <dbReference type="EMBL" id="GGM77951.1"/>
    </source>
</evidence>
<evidence type="ECO:0000313" key="2">
    <source>
        <dbReference type="Proteomes" id="UP000632339"/>
    </source>
</evidence>
<dbReference type="PANTHER" id="PTHR35586:SF1">
    <property type="entry name" value="SLL1691 PROTEIN"/>
    <property type="match status" value="1"/>
</dbReference>
<reference evidence="2" key="1">
    <citation type="journal article" date="2019" name="Int. J. Syst. Evol. Microbiol.">
        <title>The Global Catalogue of Microorganisms (GCM) 10K type strain sequencing project: providing services to taxonomists for standard genome sequencing and annotation.</title>
        <authorList>
            <consortium name="The Broad Institute Genomics Platform"/>
            <consortium name="The Broad Institute Genome Sequencing Center for Infectious Disease"/>
            <person name="Wu L."/>
            <person name="Ma J."/>
        </authorList>
    </citation>
    <scope>NUCLEOTIDE SEQUENCE [LARGE SCALE GENOMIC DNA]</scope>
    <source>
        <strain evidence="2">CGMCC 1.6375</strain>
    </source>
</reference>
<dbReference type="EMBL" id="BMLI01000001">
    <property type="protein sequence ID" value="GGM77951.1"/>
    <property type="molecule type" value="Genomic_DNA"/>
</dbReference>
<evidence type="ECO:0008006" key="3">
    <source>
        <dbReference type="Google" id="ProtNLM"/>
    </source>
</evidence>